<name>A0A513PW87_9CAUD</name>
<dbReference type="Proteomes" id="UP000320660">
    <property type="component" value="Segment"/>
</dbReference>
<evidence type="ECO:0000313" key="2">
    <source>
        <dbReference type="Proteomes" id="UP000320660"/>
    </source>
</evidence>
<dbReference type="EMBL" id="MK368614">
    <property type="protein sequence ID" value="QAU04200.1"/>
    <property type="molecule type" value="Genomic_DNA"/>
</dbReference>
<accession>A0A513PW87</accession>
<dbReference type="KEGG" id="vg:55613413"/>
<dbReference type="RefSeq" id="YP_009843147.1">
    <property type="nucleotide sequence ID" value="NC_048747.1"/>
</dbReference>
<protein>
    <submittedName>
        <fullName evidence="1">Uncharacterized protein</fullName>
    </submittedName>
</protein>
<evidence type="ECO:0000313" key="1">
    <source>
        <dbReference type="EMBL" id="QAU04200.1"/>
    </source>
</evidence>
<proteinExistence type="predicted"/>
<sequence length="235" mass="26004">MTIVVFHKGTFMADSLSRHGAELEADHRGRNSSKSYLKVCPVPHDTPKFDDGSGTLKSPDLMGSAGSTFGIKVVSLFLSDLLAPFGLTNFVPGDYDLQTCNLQVNGNRESWFLFRVEEQCFRVEYSGNKLHIGELKDTGMIGSVCGLYDYVLKVLFGTVNPSLNKKFVALNFLLLSGIDETIGGDLWVVNKGSTDITAKTPHLSDKAKKKLVEDYRKNLYTKANLTLPVEEKKED</sequence>
<reference evidence="1 2" key="1">
    <citation type="submission" date="2019-01" db="EMBL/GenBank/DDBJ databases">
        <authorList>
            <person name="Le T.S."/>
            <person name="Kurtboke I."/>
        </authorList>
    </citation>
    <scope>NUCLEOTIDE SEQUENCE [LARGE SCALE GENOMIC DNA]</scope>
</reference>
<dbReference type="GeneID" id="55613413"/>
<organism evidence="1 2">
    <name type="scientific">Vibrio phage 2 TSL-2019</name>
    <dbReference type="NCBI Taxonomy" id="2508172"/>
    <lineage>
        <taxon>Viruses</taxon>
        <taxon>Duplodnaviria</taxon>
        <taxon>Heunggongvirae</taxon>
        <taxon>Uroviricota</taxon>
        <taxon>Caudoviricetes</taxon>
        <taxon>Chimalliviridae</taxon>
        <taxon>Gorgonvirinae</taxon>
        <taxon>Aphroditevirus</taxon>
        <taxon>Aphroditevirus av2TSL2019</taxon>
    </lineage>
</organism>
<keyword evidence="2" id="KW-1185">Reference proteome</keyword>